<dbReference type="RefSeq" id="WP_139079864.1">
    <property type="nucleotide sequence ID" value="NZ_VDFV01000001.1"/>
</dbReference>
<reference evidence="1 2" key="1">
    <citation type="submission" date="2019-06" db="EMBL/GenBank/DDBJ databases">
        <authorList>
            <person name="Jiang L."/>
        </authorList>
    </citation>
    <scope>NUCLEOTIDE SEQUENCE [LARGE SCALE GENOMIC DNA]</scope>
    <source>
        <strain evidence="1 2">YIM 48858</strain>
    </source>
</reference>
<proteinExistence type="predicted"/>
<dbReference type="EMBL" id="VDFV01000001">
    <property type="protein sequence ID" value="TNC74870.1"/>
    <property type="molecule type" value="Genomic_DNA"/>
</dbReference>
<sequence>MYDMLPDAHEGTTSLSERQTAHMEAVAEQLGRLNAAIREAVDAGLAVELHRSERYHCGGGCWGDMMKPVIVKCV</sequence>
<organism evidence="1 2">
    <name type="scientific">Rubellimicrobium roseum</name>
    <dbReference type="NCBI Taxonomy" id="687525"/>
    <lineage>
        <taxon>Bacteria</taxon>
        <taxon>Pseudomonadati</taxon>
        <taxon>Pseudomonadota</taxon>
        <taxon>Alphaproteobacteria</taxon>
        <taxon>Rhodobacterales</taxon>
        <taxon>Roseobacteraceae</taxon>
        <taxon>Rubellimicrobium</taxon>
    </lineage>
</organism>
<dbReference type="OrthoDB" id="9804253at2"/>
<dbReference type="AlphaFoldDB" id="A0A5C4NLK5"/>
<evidence type="ECO:0000313" key="1">
    <source>
        <dbReference type="EMBL" id="TNC74870.1"/>
    </source>
</evidence>
<dbReference type="Proteomes" id="UP000305709">
    <property type="component" value="Unassembled WGS sequence"/>
</dbReference>
<evidence type="ECO:0000313" key="2">
    <source>
        <dbReference type="Proteomes" id="UP000305709"/>
    </source>
</evidence>
<protein>
    <submittedName>
        <fullName evidence="1">Uncharacterized protein</fullName>
    </submittedName>
</protein>
<accession>A0A5C4NLK5</accession>
<name>A0A5C4NLK5_9RHOB</name>
<comment type="caution">
    <text evidence="1">The sequence shown here is derived from an EMBL/GenBank/DDBJ whole genome shotgun (WGS) entry which is preliminary data.</text>
</comment>
<gene>
    <name evidence="1" type="ORF">FHG71_01690</name>
</gene>
<keyword evidence="2" id="KW-1185">Reference proteome</keyword>